<name>D5BIX2_ZUNPS</name>
<organism evidence="1 2">
    <name type="scientific">Zunongwangia profunda (strain DSM 18752 / CCTCC AB 206139 / SM-A87)</name>
    <name type="common">Wangia profunda</name>
    <dbReference type="NCBI Taxonomy" id="655815"/>
    <lineage>
        <taxon>Bacteria</taxon>
        <taxon>Pseudomonadati</taxon>
        <taxon>Bacteroidota</taxon>
        <taxon>Flavobacteriia</taxon>
        <taxon>Flavobacteriales</taxon>
        <taxon>Flavobacteriaceae</taxon>
        <taxon>Zunongwangia</taxon>
    </lineage>
</organism>
<dbReference type="HOGENOM" id="CLU_2885037_0_0_10"/>
<proteinExistence type="predicted"/>
<protein>
    <submittedName>
        <fullName evidence="1">Uncharacterized protein</fullName>
    </submittedName>
</protein>
<evidence type="ECO:0000313" key="2">
    <source>
        <dbReference type="Proteomes" id="UP000001654"/>
    </source>
</evidence>
<dbReference type="EMBL" id="CP001650">
    <property type="protein sequence ID" value="ADF53605.1"/>
    <property type="molecule type" value="Genomic_DNA"/>
</dbReference>
<dbReference type="AlphaFoldDB" id="D5BIX2"/>
<dbReference type="RefSeq" id="WP_013072702.1">
    <property type="nucleotide sequence ID" value="NC_014041.1"/>
</dbReference>
<sequence>MNTGAVGSGRNQGKEDVLTWRTERKENVLQTFLANGPACRIGEATGWYNREVSRSRSTQSNEV</sequence>
<dbReference type="KEGG" id="zpr:ZPR_3289"/>
<keyword evidence="2" id="KW-1185">Reference proteome</keyword>
<dbReference type="Proteomes" id="UP000001654">
    <property type="component" value="Chromosome"/>
</dbReference>
<evidence type="ECO:0000313" key="1">
    <source>
        <dbReference type="EMBL" id="ADF53605.1"/>
    </source>
</evidence>
<accession>D5BIX2</accession>
<gene>
    <name evidence="1" type="ordered locus">ZPR_3289</name>
</gene>
<reference evidence="1 2" key="1">
    <citation type="journal article" date="2010" name="BMC Genomics">
        <title>The complete genome of Zunongwangia profunda SM-A87 reveals its adaptation to the deep-sea environment and ecological role in sedimentary organic nitrogen degradation.</title>
        <authorList>
            <person name="Qin Q.L."/>
            <person name="Zhang X.Y."/>
            <person name="Wang X.M."/>
            <person name="Liu G.M."/>
            <person name="Chen X.L."/>
            <person name="Xie B.B."/>
            <person name="Dang H.Y."/>
            <person name="Zhou B.C."/>
            <person name="Yu J."/>
            <person name="Zhang Y.Z."/>
        </authorList>
    </citation>
    <scope>NUCLEOTIDE SEQUENCE [LARGE SCALE GENOMIC DNA]</scope>
    <source>
        <strain evidence="2">DSM 18752 / CCTCC AB 206139 / SM-A87</strain>
    </source>
</reference>